<keyword evidence="2" id="KW-1185">Reference proteome</keyword>
<dbReference type="Gene3D" id="3.40.50.720">
    <property type="entry name" value="NAD(P)-binding Rossmann-like Domain"/>
    <property type="match status" value="1"/>
</dbReference>
<proteinExistence type="predicted"/>
<evidence type="ECO:0000313" key="2">
    <source>
        <dbReference type="Proteomes" id="UP000249799"/>
    </source>
</evidence>
<dbReference type="EMBL" id="CP030032">
    <property type="protein sequence ID" value="AWV88321.1"/>
    <property type="molecule type" value="Genomic_DNA"/>
</dbReference>
<dbReference type="SUPFAM" id="SSF51735">
    <property type="entry name" value="NAD(P)-binding Rossmann-fold domains"/>
    <property type="match status" value="1"/>
</dbReference>
<name>A0A2Z4FH36_9DELT</name>
<dbReference type="AlphaFoldDB" id="A0A2Z4FH36"/>
<sequence length="373" mass="40941">MTSQNTTLPAPLPPTDLLGAKPAPRILMVGAGAVGQTYGYHLSRGGADVTFFVKEKYRAEAEAGFLMHQHRPLRGPRSFYYDNYRILSDVEEVAQNRWDQVWLCISSTALKGDWLADFCARIGDATLVSLQPGLEDLEYVAQVYDPAKIVAGLITFIAYQSPLPGEKLGRGVAYLLPPMTQNPFSPLLLTQGPEPADADLRCERVVDALTKGDYPAKVDPNTPLLMAFGSTAMNPIVAGLEVAGWSLKRFRKSPALEIATAAGKEAQRVAARYYGTSVPAALSTVRRPEIVGTLLALAPALMPFDIEVYLEYHFSKVGAQTRQIIDDLIRISEALPIVEQDEFGDSYEHIIPTRALRVLRNLLKDARLASITR</sequence>
<dbReference type="InterPro" id="IPR036291">
    <property type="entry name" value="NAD(P)-bd_dom_sf"/>
</dbReference>
<organism evidence="1 2">
    <name type="scientific">Bradymonas sediminis</name>
    <dbReference type="NCBI Taxonomy" id="1548548"/>
    <lineage>
        <taxon>Bacteria</taxon>
        <taxon>Deltaproteobacteria</taxon>
        <taxon>Bradymonadales</taxon>
        <taxon>Bradymonadaceae</taxon>
        <taxon>Bradymonas</taxon>
    </lineage>
</organism>
<dbReference type="Proteomes" id="UP000249799">
    <property type="component" value="Chromosome"/>
</dbReference>
<evidence type="ECO:0000313" key="1">
    <source>
        <dbReference type="EMBL" id="AWV88321.1"/>
    </source>
</evidence>
<dbReference type="OrthoDB" id="4526421at2"/>
<accession>A0A2Z4FH36</accession>
<dbReference type="KEGG" id="bsed:DN745_02775"/>
<dbReference type="InterPro" id="IPR013332">
    <property type="entry name" value="KPR_N"/>
</dbReference>
<dbReference type="Pfam" id="PF02558">
    <property type="entry name" value="ApbA"/>
    <property type="match status" value="1"/>
</dbReference>
<reference evidence="1 2" key="1">
    <citation type="submission" date="2018-06" db="EMBL/GenBank/DDBJ databases">
        <title>Lujinxingia sediminis gen. nov. sp. nov., a new facultative anaerobic member of the class Deltaproteobacteria, and proposal of Lujinxingaceae fam. nov.</title>
        <authorList>
            <person name="Guo L.-Y."/>
            <person name="Li C.-M."/>
            <person name="Wang S."/>
            <person name="Du Z.-J."/>
        </authorList>
    </citation>
    <scope>NUCLEOTIDE SEQUENCE [LARGE SCALE GENOMIC DNA]</scope>
    <source>
        <strain evidence="1 2">FA350</strain>
    </source>
</reference>
<gene>
    <name evidence="1" type="ORF">DN745_02775</name>
</gene>
<dbReference type="RefSeq" id="WP_111331960.1">
    <property type="nucleotide sequence ID" value="NZ_CP030032.1"/>
</dbReference>
<protein>
    <submittedName>
        <fullName evidence="1">Uncharacterized protein</fullName>
    </submittedName>
</protein>